<keyword evidence="9" id="KW-1185">Reference proteome</keyword>
<dbReference type="STRING" id="34720.A0A151JYB2"/>
<dbReference type="PROSITE" id="PS50893">
    <property type="entry name" value="ABC_TRANSPORTER_2"/>
    <property type="match status" value="1"/>
</dbReference>
<dbReference type="Pfam" id="PF00005">
    <property type="entry name" value="ABC_tran"/>
    <property type="match status" value="1"/>
</dbReference>
<protein>
    <submittedName>
        <fullName evidence="8">Multidrug resistance-associated protein 4</fullName>
    </submittedName>
</protein>
<accession>A0A151JYB2</accession>
<dbReference type="SUPFAM" id="SSF52540">
    <property type="entry name" value="P-loop containing nucleoside triphosphate hydrolases"/>
    <property type="match status" value="2"/>
</dbReference>
<keyword evidence="2" id="KW-0547">Nucleotide-binding</keyword>
<dbReference type="SUPFAM" id="SSF90123">
    <property type="entry name" value="ABC transporter transmembrane region"/>
    <property type="match status" value="1"/>
</dbReference>
<keyword evidence="3" id="KW-0067">ATP-binding</keyword>
<reference evidence="8 9" key="1">
    <citation type="submission" date="2016-03" db="EMBL/GenBank/DDBJ databases">
        <title>Trachymyrmex septentrionalis WGS genome.</title>
        <authorList>
            <person name="Nygaard S."/>
            <person name="Hu H."/>
            <person name="Boomsma J."/>
            <person name="Zhang G."/>
        </authorList>
    </citation>
    <scope>NUCLEOTIDE SEQUENCE [LARGE SCALE GENOMIC DNA]</scope>
    <source>
        <strain evidence="8">Tsep2-gDNA-1</strain>
        <tissue evidence="8">Whole body</tissue>
    </source>
</reference>
<name>A0A151JYB2_9HYME</name>
<feature type="transmembrane region" description="Helical" evidence="6">
    <location>
        <begin position="454"/>
        <end position="475"/>
    </location>
</feature>
<dbReference type="EMBL" id="KQ981482">
    <property type="protein sequence ID" value="KYN41438.1"/>
    <property type="molecule type" value="Genomic_DNA"/>
</dbReference>
<sequence length="723" mass="81590">MGNNLTADVTYEMLTYFNILQLVVALYFSQGLLGESIVSFNRLEIYDFLLMDEVNTRHFSENTPQLQFKSQKQKEETNAENQIDRYISKNGSIVLSEHQRLSDLPVKLQGVSANWISGQLRPTLCNINLTIKPGQLCAVVGAVGSGKSSILYLLLKELNFGTGSVILTQSSPKYNFSGNLSTGYFTNNPSLRISYASQEPWLFGGSKCALMKDFRQFPQGDMTMVSDRDVSLSGGQRARINLARAVYRQADIYLRHIVVLDRGFVKMQGNYNEFVQSNKDFIGMLDNLNQVQRKKSKKITITRQISRLSTTSSIAHSDTDNSDYVKNISEAEMSAHGSLPWVDLHVEPGLLSTMDAIHVYTFCIIACIATTLFRSFLYMMVSMNSSSNFYNIMFFKLLACMSFFHNNPSGDLIYNFQRKLKKFEEIKIFLIFIYIYIYIKATTLFNLVNKYTSILTLIIIASWTCNFFLVLYSTGNVADSKAGLAISQSLILIVCLQYTIKQFIESVSLMTSVERILQYTNLPKEEPITADNPSPPTWQSQGQLILKNVNMKYHNLNISIESGWKVWVVGRTGKSSLISALFQLICLARAIFRNNHLLVLDETTVNIDSHTNALIQDTIRSSFKECTVITTAHCLNTIIDSNQIIVMENGSIVEFGCPYELLHDKPIGHFSQMVEKTSNQMAQSFVEQAKKACEKNNDHCELNLSAQNTACESDTTLTEQTTL</sequence>
<evidence type="ECO:0000256" key="1">
    <source>
        <dbReference type="ARBA" id="ARBA00022692"/>
    </source>
</evidence>
<dbReference type="InterPro" id="IPR036640">
    <property type="entry name" value="ABC1_TM_sf"/>
</dbReference>
<gene>
    <name evidence="8" type="ORF">ALC56_04153</name>
</gene>
<feature type="transmembrane region" description="Helical" evidence="6">
    <location>
        <begin position="357"/>
        <end position="377"/>
    </location>
</feature>
<dbReference type="InterPro" id="IPR050173">
    <property type="entry name" value="ABC_transporter_C-like"/>
</dbReference>
<dbReference type="PROSITE" id="PS00211">
    <property type="entry name" value="ABC_TRANSPORTER_1"/>
    <property type="match status" value="1"/>
</dbReference>
<evidence type="ECO:0000256" key="5">
    <source>
        <dbReference type="ARBA" id="ARBA00023136"/>
    </source>
</evidence>
<keyword evidence="4 6" id="KW-1133">Transmembrane helix</keyword>
<dbReference type="GO" id="GO:0016887">
    <property type="term" value="F:ATP hydrolysis activity"/>
    <property type="evidence" value="ECO:0007669"/>
    <property type="project" value="InterPro"/>
</dbReference>
<proteinExistence type="predicted"/>
<feature type="transmembrane region" description="Helical" evidence="6">
    <location>
        <begin position="482"/>
        <end position="500"/>
    </location>
</feature>
<dbReference type="GO" id="GO:0016020">
    <property type="term" value="C:membrane"/>
    <property type="evidence" value="ECO:0007669"/>
    <property type="project" value="InterPro"/>
</dbReference>
<keyword evidence="5 6" id="KW-0472">Membrane</keyword>
<organism evidence="8 9">
    <name type="scientific">Trachymyrmex septentrionalis</name>
    <dbReference type="NCBI Taxonomy" id="34720"/>
    <lineage>
        <taxon>Eukaryota</taxon>
        <taxon>Metazoa</taxon>
        <taxon>Ecdysozoa</taxon>
        <taxon>Arthropoda</taxon>
        <taxon>Hexapoda</taxon>
        <taxon>Insecta</taxon>
        <taxon>Pterygota</taxon>
        <taxon>Neoptera</taxon>
        <taxon>Endopterygota</taxon>
        <taxon>Hymenoptera</taxon>
        <taxon>Apocrita</taxon>
        <taxon>Aculeata</taxon>
        <taxon>Formicoidea</taxon>
        <taxon>Formicidae</taxon>
        <taxon>Myrmicinae</taxon>
        <taxon>Trachymyrmex</taxon>
    </lineage>
</organism>
<dbReference type="PANTHER" id="PTHR24223">
    <property type="entry name" value="ATP-BINDING CASSETTE SUB-FAMILY C"/>
    <property type="match status" value="1"/>
</dbReference>
<dbReference type="GO" id="GO:0005524">
    <property type="term" value="F:ATP binding"/>
    <property type="evidence" value="ECO:0007669"/>
    <property type="project" value="UniProtKB-KW"/>
</dbReference>
<evidence type="ECO:0000313" key="9">
    <source>
        <dbReference type="Proteomes" id="UP000078541"/>
    </source>
</evidence>
<dbReference type="PANTHER" id="PTHR24223:SF415">
    <property type="entry name" value="FI20190P1"/>
    <property type="match status" value="1"/>
</dbReference>
<evidence type="ECO:0000256" key="2">
    <source>
        <dbReference type="ARBA" id="ARBA00022741"/>
    </source>
</evidence>
<dbReference type="AlphaFoldDB" id="A0A151JYB2"/>
<evidence type="ECO:0000313" key="8">
    <source>
        <dbReference type="EMBL" id="KYN41438.1"/>
    </source>
</evidence>
<feature type="transmembrane region" description="Helical" evidence="6">
    <location>
        <begin position="428"/>
        <end position="448"/>
    </location>
</feature>
<dbReference type="Proteomes" id="UP000078541">
    <property type="component" value="Unassembled WGS sequence"/>
</dbReference>
<dbReference type="InterPro" id="IPR003439">
    <property type="entry name" value="ABC_transporter-like_ATP-bd"/>
</dbReference>
<feature type="domain" description="ABC transporter" evidence="7">
    <location>
        <begin position="106"/>
        <end position="328"/>
    </location>
</feature>
<evidence type="ECO:0000256" key="3">
    <source>
        <dbReference type="ARBA" id="ARBA00022840"/>
    </source>
</evidence>
<evidence type="ECO:0000259" key="7">
    <source>
        <dbReference type="PROSITE" id="PS50893"/>
    </source>
</evidence>
<dbReference type="GO" id="GO:0042626">
    <property type="term" value="F:ATPase-coupled transmembrane transporter activity"/>
    <property type="evidence" value="ECO:0007669"/>
    <property type="project" value="TreeGrafter"/>
</dbReference>
<evidence type="ECO:0000256" key="6">
    <source>
        <dbReference type="SAM" id="Phobius"/>
    </source>
</evidence>
<dbReference type="InterPro" id="IPR027417">
    <property type="entry name" value="P-loop_NTPase"/>
</dbReference>
<evidence type="ECO:0000256" key="4">
    <source>
        <dbReference type="ARBA" id="ARBA00022989"/>
    </source>
</evidence>
<keyword evidence="1 6" id="KW-0812">Transmembrane</keyword>
<dbReference type="Gene3D" id="3.40.50.300">
    <property type="entry name" value="P-loop containing nucleotide triphosphate hydrolases"/>
    <property type="match status" value="3"/>
</dbReference>
<dbReference type="InterPro" id="IPR017871">
    <property type="entry name" value="ABC_transporter-like_CS"/>
</dbReference>